<dbReference type="InterPro" id="IPR036514">
    <property type="entry name" value="SGNH_hydro_sf"/>
</dbReference>
<sequence length="1047" mass="113370">MQSAQEGGFHLTGGNVDADLTGVEGVDQIPQAGPHAVISSTGALVVDSIKPSGVTEVEPAGDPTSSAVVGVNTQPEIVATAVVTDESITFSLDEANLGEVRQSSRAAGLVEVQAGPGSGALSRGVVGDPHNPVEDERSCSIPRNDPVNQAYQPKPRQVEWAVDRAVKGELTETRPANWRNLGMASYSPQAMFPPVPLVGGGTIPPQIVLGVLMQESNLWQASRYTAPGNTGNPLIGSYYGNRNAASIWEIDYGQADCGYGIGQITDGMRLPGYERTDDSGRPIETALPYAQQRAIALDYTANIAKAVRMLGQKWNELANAGMLINDGRSAYIENWFFTTWAYNSGFHPPTEDGTPWGVGWFNNPINTIYPVSRTPFLEGTQNDASNPQYWPYPEKIIGWAAYGTSLVETQYADPTSRSYVSQRVSSFRTAWWNGNDLRSLATPPAHIFCDPAVNDCDPGVPEPCQLSTSTDHYYECWWNAPVVWRDGVDCDYMCGHGFERFPSSYDTEASSMAYSLPALTLRSSFLANCSPPPTGVVVVDDTTQRNARTSGECAHRTTAGSFEFSFAQADANGRYPAKVDLHQQGGGFNGHFWFAHMRDKTEPNTHVTGTWTRGADMTGTWTRVWVHLPDYAGWTQQAGYTVNLGDGTTQTRYLPQRRYSNEWVSLGVFQMKGEPSVSLSNSLVDDDTTKRYEESGVFDIDGVDNIAWDAVGFQALPGKPDEFVVALGDSFGSGEGAGEYEPWSDNNGSVIVSKNACHQSANAWIRKTTLPGDDATIGSRSDRADVGMDFHFLACSGAVSENLLPHHSIEGNNPSSDEEQSGAYGQAGMVSQLDAGYLDENTTLVTMSIGGNDMRFSDIVSSCVKAYLTVLAVDCSTAVLSGDTEPSIDAGHHRLEHEFPDRLTTVLQFVRERAPNARIAVTGYPKLFESGTNCILIDTSNQGWLNDFADAMNETIRQTVEAANRADEPEVLFVDTQESFTGHNLCTGDGVSGINGLEFKVTPGEDPLLSFFGFLVSGQFVSRTSVHPNGIGTDLYSQALENALAHH</sequence>
<evidence type="ECO:0000256" key="1">
    <source>
        <dbReference type="PIRSR" id="PIRSR637460-1"/>
    </source>
</evidence>
<evidence type="ECO:0000256" key="2">
    <source>
        <dbReference type="PIRSR" id="PIRSR637460-2"/>
    </source>
</evidence>
<feature type="disulfide bond" evidence="2">
    <location>
        <begin position="757"/>
        <end position="795"/>
    </location>
</feature>
<proteinExistence type="predicted"/>
<dbReference type="InterPro" id="IPR037460">
    <property type="entry name" value="SEST-like"/>
</dbReference>
<dbReference type="Proteomes" id="UP000293852">
    <property type="component" value="Unassembled WGS sequence"/>
</dbReference>
<organism evidence="4 5">
    <name type="scientific">Xylanimonas ulmi</name>
    <dbReference type="NCBI Taxonomy" id="228973"/>
    <lineage>
        <taxon>Bacteria</taxon>
        <taxon>Bacillati</taxon>
        <taxon>Actinomycetota</taxon>
        <taxon>Actinomycetes</taxon>
        <taxon>Micrococcales</taxon>
        <taxon>Promicromonosporaceae</taxon>
        <taxon>Xylanimonas</taxon>
    </lineage>
</organism>
<dbReference type="AlphaFoldDB" id="A0A4Q7M6H4"/>
<feature type="region of interest" description="Disordered" evidence="3">
    <location>
        <begin position="120"/>
        <end position="150"/>
    </location>
</feature>
<dbReference type="Gene3D" id="3.40.50.1110">
    <property type="entry name" value="SGNH hydrolase"/>
    <property type="match status" value="1"/>
</dbReference>
<feature type="active site" description="Nucleophile" evidence="1">
    <location>
        <position position="730"/>
    </location>
</feature>
<accession>A0A4Q7M6H4</accession>
<feature type="active site" evidence="1">
    <location>
        <position position="1027"/>
    </location>
</feature>
<dbReference type="EMBL" id="SGWX01000001">
    <property type="protein sequence ID" value="RZS62208.1"/>
    <property type="molecule type" value="Genomic_DNA"/>
</dbReference>
<evidence type="ECO:0000256" key="3">
    <source>
        <dbReference type="SAM" id="MobiDB-lite"/>
    </source>
</evidence>
<dbReference type="PANTHER" id="PTHR37981">
    <property type="entry name" value="LIPASE 2"/>
    <property type="match status" value="1"/>
</dbReference>
<reference evidence="4 5" key="1">
    <citation type="submission" date="2019-02" db="EMBL/GenBank/DDBJ databases">
        <title>Sequencing the genomes of 1000 actinobacteria strains.</title>
        <authorList>
            <person name="Klenk H.-P."/>
        </authorList>
    </citation>
    <scope>NUCLEOTIDE SEQUENCE [LARGE SCALE GENOMIC DNA]</scope>
    <source>
        <strain evidence="4 5">DSM 16932</strain>
    </source>
</reference>
<comment type="caution">
    <text evidence="4">The sequence shown here is derived from an EMBL/GenBank/DDBJ whole genome shotgun (WGS) entry which is preliminary data.</text>
</comment>
<dbReference type="GO" id="GO:0004806">
    <property type="term" value="F:triacylglycerol lipase activity"/>
    <property type="evidence" value="ECO:0007669"/>
    <property type="project" value="TreeGrafter"/>
</dbReference>
<dbReference type="PANTHER" id="PTHR37981:SF1">
    <property type="entry name" value="SGNH HYDROLASE-TYPE ESTERASE DOMAIN-CONTAINING PROTEIN"/>
    <property type="match status" value="1"/>
</dbReference>
<keyword evidence="2" id="KW-1015">Disulfide bond</keyword>
<keyword evidence="5" id="KW-1185">Reference proteome</keyword>
<evidence type="ECO:0000313" key="5">
    <source>
        <dbReference type="Proteomes" id="UP000293852"/>
    </source>
</evidence>
<dbReference type="CDD" id="cd01823">
    <property type="entry name" value="SEST_like"/>
    <property type="match status" value="1"/>
</dbReference>
<feature type="disulfide bond" evidence="2">
    <location>
        <begin position="934"/>
        <end position="986"/>
    </location>
</feature>
<keyword evidence="4" id="KW-0378">Hydrolase</keyword>
<dbReference type="OrthoDB" id="5503950at2"/>
<feature type="disulfide bond" evidence="2">
    <location>
        <begin position="863"/>
        <end position="875"/>
    </location>
</feature>
<evidence type="ECO:0000313" key="4">
    <source>
        <dbReference type="EMBL" id="RZS62208.1"/>
    </source>
</evidence>
<name>A0A4Q7M6H4_9MICO</name>
<dbReference type="RefSeq" id="WP_130415478.1">
    <property type="nucleotide sequence ID" value="NZ_SGWX01000001.1"/>
</dbReference>
<dbReference type="GO" id="GO:0019433">
    <property type="term" value="P:triglyceride catabolic process"/>
    <property type="evidence" value="ECO:0007669"/>
    <property type="project" value="TreeGrafter"/>
</dbReference>
<gene>
    <name evidence="4" type="ORF">EV386_2529</name>
</gene>
<protein>
    <submittedName>
        <fullName evidence="4">GDSL-like lipase/acylhydrolase family protein</fullName>
    </submittedName>
</protein>
<dbReference type="SUPFAM" id="SSF52266">
    <property type="entry name" value="SGNH hydrolase"/>
    <property type="match status" value="1"/>
</dbReference>